<evidence type="ECO:0000256" key="4">
    <source>
        <dbReference type="ARBA" id="ARBA00022525"/>
    </source>
</evidence>
<feature type="disulfide bond" evidence="9">
    <location>
        <begin position="45"/>
        <end position="52"/>
    </location>
</feature>
<dbReference type="GO" id="GO:0005576">
    <property type="term" value="C:extracellular region"/>
    <property type="evidence" value="ECO:0007669"/>
    <property type="project" value="UniProtKB-SubCell"/>
</dbReference>
<evidence type="ECO:0000256" key="11">
    <source>
        <dbReference type="SAM" id="SignalP"/>
    </source>
</evidence>
<evidence type="ECO:0000256" key="5">
    <source>
        <dbReference type="ARBA" id="ARBA00022622"/>
    </source>
</evidence>
<evidence type="ECO:0000256" key="1">
    <source>
        <dbReference type="ARBA" id="ARBA00004589"/>
    </source>
</evidence>
<reference evidence="13 14" key="1">
    <citation type="submission" date="2016-03" db="EMBL/GenBank/DDBJ databases">
        <authorList>
            <person name="Ploux O."/>
        </authorList>
    </citation>
    <scope>NUCLEOTIDE SEQUENCE [LARGE SCALE GENOMIC DNA]</scope>
    <source>
        <strain evidence="13 14">UAMH 11012</strain>
    </source>
</reference>
<comment type="similarity">
    <text evidence="3">Belongs to the RBT5 family.</text>
</comment>
<dbReference type="Proteomes" id="UP000184330">
    <property type="component" value="Unassembled WGS sequence"/>
</dbReference>
<keyword evidence="14" id="KW-1185">Reference proteome</keyword>
<organism evidence="13 14">
    <name type="scientific">Phialocephala subalpina</name>
    <dbReference type="NCBI Taxonomy" id="576137"/>
    <lineage>
        <taxon>Eukaryota</taxon>
        <taxon>Fungi</taxon>
        <taxon>Dikarya</taxon>
        <taxon>Ascomycota</taxon>
        <taxon>Pezizomycotina</taxon>
        <taxon>Leotiomycetes</taxon>
        <taxon>Helotiales</taxon>
        <taxon>Mollisiaceae</taxon>
        <taxon>Phialocephala</taxon>
        <taxon>Phialocephala fortinii species complex</taxon>
    </lineage>
</organism>
<evidence type="ECO:0000256" key="2">
    <source>
        <dbReference type="ARBA" id="ARBA00004613"/>
    </source>
</evidence>
<protein>
    <recommendedName>
        <fullName evidence="12">CFEM domain-containing protein</fullName>
    </recommendedName>
</protein>
<feature type="disulfide bond" evidence="9">
    <location>
        <begin position="31"/>
        <end position="71"/>
    </location>
</feature>
<comment type="subcellular location">
    <subcellularLocation>
        <location evidence="1">Membrane</location>
        <topology evidence="1">Lipid-anchor</topology>
        <topology evidence="1">GPI-anchor</topology>
    </subcellularLocation>
    <subcellularLocation>
        <location evidence="2">Secreted</location>
    </subcellularLocation>
</comment>
<evidence type="ECO:0000256" key="10">
    <source>
        <dbReference type="SAM" id="MobiDB-lite"/>
    </source>
</evidence>
<keyword evidence="4" id="KW-0964">Secreted</keyword>
<dbReference type="OrthoDB" id="5383967at2759"/>
<dbReference type="AlphaFoldDB" id="A0A1L7XUJ8"/>
<feature type="disulfide bond" evidence="9">
    <location>
        <begin position="54"/>
        <end position="87"/>
    </location>
</feature>
<evidence type="ECO:0000256" key="6">
    <source>
        <dbReference type="ARBA" id="ARBA00022729"/>
    </source>
</evidence>
<name>A0A1L7XUJ8_9HELO</name>
<evidence type="ECO:0000256" key="9">
    <source>
        <dbReference type="PROSITE-ProRule" id="PRU01356"/>
    </source>
</evidence>
<feature type="region of interest" description="Disordered" evidence="10">
    <location>
        <begin position="205"/>
        <end position="236"/>
    </location>
</feature>
<proteinExistence type="inferred from homology"/>
<evidence type="ECO:0000256" key="7">
    <source>
        <dbReference type="ARBA" id="ARBA00023157"/>
    </source>
</evidence>
<keyword evidence="5" id="KW-0472">Membrane</keyword>
<accession>A0A1L7XUJ8</accession>
<gene>
    <name evidence="13" type="ORF">PAC_18598</name>
</gene>
<feature type="chain" id="PRO_5009875319" description="CFEM domain-containing protein" evidence="11">
    <location>
        <begin position="25"/>
        <end position="730"/>
    </location>
</feature>
<evidence type="ECO:0000313" key="14">
    <source>
        <dbReference type="Proteomes" id="UP000184330"/>
    </source>
</evidence>
<keyword evidence="7 9" id="KW-1015">Disulfide bond</keyword>
<dbReference type="InterPro" id="IPR008427">
    <property type="entry name" value="Extracellular_membr_CFEM_dom"/>
</dbReference>
<evidence type="ECO:0000259" key="12">
    <source>
        <dbReference type="PROSITE" id="PS52012"/>
    </source>
</evidence>
<feature type="disulfide bond" evidence="9">
    <location>
        <begin position="35"/>
        <end position="66"/>
    </location>
</feature>
<feature type="region of interest" description="Disordered" evidence="10">
    <location>
        <begin position="133"/>
        <end position="167"/>
    </location>
</feature>
<comment type="caution">
    <text evidence="9">Lacks conserved residue(s) required for the propagation of feature annotation.</text>
</comment>
<sequence>MIQKFLRFIQWLVVFPLSPETAHQWKRYPACSQACVSNALEGSGCQFSSFACLCVNYRLLGQISACALPVCSEEDFDRTLSELKKDCNTTNERIKLDLCAFRTFGEEVLLANENDLGGLLVLDARAVSAAATTTSTSLTSRPATTSTTITPTSPTSPAATTSSNTAKTLEASSTSSILTAASSIASSSTSSTTIISTTKTPALISSSSSKIGSTVNPPTSTTTTTTSSSQSSSTTSLSVLTLSTPTTATPDATFTPTATSFPLPSIVPCTDPRWQLSPENWLSLNVDSHLQQTSSEWGPGIGSFLEFVANFTGVQGLHCGIGTASTCTLPTCLQLQEAGAEPWQYLVAVAVIQMNTLINVLHDGISAGKEDLALVIIAMANDFFEWKNPQTTTKNALPWIAAMLTSVLSFIPLLFELDSILAPISSGAGQTAAAFAAGGLQTLAANANPDTFLLSNMETLGIFVKDISTNATSALETWSKTLFAGEQDASGKTIIDYMANGRFAFIYDIEVPDVETYFFQSVVSDVVNDQLVSNKSNSKTFVMCGDGTVPCSEESYFSENGKSCCLYRFANNNTYIAPPEVTALKNSKYDYINSSSVVASSLRSYLAQGLDYNQSDTNAFINSSLSSDLRDQSFIQGPSAAGIWTLPVCDVGSHTDWVADYSALMMPCCCGSSCSETTEFFHKAHLAGNSKVNSLCASQYKPFAAVSSGRTLELSPFGLIVAFLVMLMVG</sequence>
<evidence type="ECO:0000313" key="13">
    <source>
        <dbReference type="EMBL" id="CZR68699.1"/>
    </source>
</evidence>
<keyword evidence="5" id="KW-0336">GPI-anchor</keyword>
<keyword evidence="6 11" id="KW-0732">Signal</keyword>
<evidence type="ECO:0000256" key="3">
    <source>
        <dbReference type="ARBA" id="ARBA00010031"/>
    </source>
</evidence>
<dbReference type="EMBL" id="FJOG01000058">
    <property type="protein sequence ID" value="CZR68699.1"/>
    <property type="molecule type" value="Genomic_DNA"/>
</dbReference>
<evidence type="ECO:0000256" key="8">
    <source>
        <dbReference type="ARBA" id="ARBA00023288"/>
    </source>
</evidence>
<dbReference type="Pfam" id="PF05730">
    <property type="entry name" value="CFEM"/>
    <property type="match status" value="1"/>
</dbReference>
<dbReference type="PROSITE" id="PS52012">
    <property type="entry name" value="CFEM"/>
    <property type="match status" value="1"/>
</dbReference>
<keyword evidence="8" id="KW-0449">Lipoprotein</keyword>
<feature type="signal peptide" evidence="11">
    <location>
        <begin position="1"/>
        <end position="24"/>
    </location>
</feature>
<feature type="domain" description="CFEM" evidence="12">
    <location>
        <begin position="3"/>
        <end position="114"/>
    </location>
</feature>
<dbReference type="SMART" id="SM00747">
    <property type="entry name" value="CFEM"/>
    <property type="match status" value="1"/>
</dbReference>
<dbReference type="STRING" id="576137.A0A1L7XUJ8"/>
<keyword evidence="5" id="KW-0325">Glycoprotein</keyword>
<dbReference type="GO" id="GO:0098552">
    <property type="term" value="C:side of membrane"/>
    <property type="evidence" value="ECO:0007669"/>
    <property type="project" value="UniProtKB-KW"/>
</dbReference>